<evidence type="ECO:0000259" key="1">
    <source>
        <dbReference type="Pfam" id="PF01548"/>
    </source>
</evidence>
<proteinExistence type="predicted"/>
<evidence type="ECO:0000313" key="7">
    <source>
        <dbReference type="Proteomes" id="UP000215145"/>
    </source>
</evidence>
<gene>
    <name evidence="5" type="ORF">CGZ75_00230</name>
    <name evidence="6" type="ORF">CGZ75_10200</name>
    <name evidence="3" type="ORF">CGZ75_19750</name>
    <name evidence="4" type="ORF">CGZ75_22455</name>
</gene>
<organism evidence="6 7">
    <name type="scientific">Paenibacillus herberti</name>
    <dbReference type="NCBI Taxonomy" id="1619309"/>
    <lineage>
        <taxon>Bacteria</taxon>
        <taxon>Bacillati</taxon>
        <taxon>Bacillota</taxon>
        <taxon>Bacilli</taxon>
        <taxon>Bacillales</taxon>
        <taxon>Paenibacillaceae</taxon>
        <taxon>Paenibacillus</taxon>
    </lineage>
</organism>
<dbReference type="Proteomes" id="UP000215145">
    <property type="component" value="Unassembled WGS sequence"/>
</dbReference>
<protein>
    <submittedName>
        <fullName evidence="6">IS110 family transposase</fullName>
    </submittedName>
</protein>
<dbReference type="InterPro" id="IPR002525">
    <property type="entry name" value="Transp_IS110-like_N"/>
</dbReference>
<dbReference type="AlphaFoldDB" id="A0A229P544"/>
<dbReference type="EMBL" id="NMUQ01000001">
    <property type="protein sequence ID" value="OXM16979.1"/>
    <property type="molecule type" value="Genomic_DNA"/>
</dbReference>
<dbReference type="Pfam" id="PF01548">
    <property type="entry name" value="DEDD_Tnp_IS110"/>
    <property type="match status" value="1"/>
</dbReference>
<evidence type="ECO:0000259" key="2">
    <source>
        <dbReference type="Pfam" id="PF02371"/>
    </source>
</evidence>
<evidence type="ECO:0000313" key="4">
    <source>
        <dbReference type="EMBL" id="OXM13777.1"/>
    </source>
</evidence>
<dbReference type="EMBL" id="NMUQ01000003">
    <property type="protein sequence ID" value="OXM13307.1"/>
    <property type="molecule type" value="Genomic_DNA"/>
</dbReference>
<reference evidence="6 7" key="1">
    <citation type="submission" date="2017-07" db="EMBL/GenBank/DDBJ databases">
        <title>Paenibacillus herberti R33 genome sequencing and assembly.</title>
        <authorList>
            <person name="Su W."/>
        </authorList>
    </citation>
    <scope>NUCLEOTIDE SEQUENCE [LARGE SCALE GENOMIC DNA]</scope>
    <source>
        <strain evidence="6 7">R33</strain>
    </source>
</reference>
<evidence type="ECO:0000313" key="3">
    <source>
        <dbReference type="EMBL" id="OXM13307.1"/>
    </source>
</evidence>
<name>A0A229P544_9BACL</name>
<dbReference type="Pfam" id="PF02371">
    <property type="entry name" value="Transposase_20"/>
    <property type="match status" value="1"/>
</dbReference>
<accession>A0A229P544</accession>
<evidence type="ECO:0000313" key="6">
    <source>
        <dbReference type="EMBL" id="OXM16979.1"/>
    </source>
</evidence>
<comment type="caution">
    <text evidence="6">The sequence shown here is derived from an EMBL/GenBank/DDBJ whole genome shotgun (WGS) entry which is preliminary data.</text>
</comment>
<sequence length="432" mass="48088">MKYKLKQKQNQRITRINEATLVVGADIAKKVHVARAVDFRGIELGKDCVFHNDAEGLTKLSAWMKELGQAHGKTEIMFGIEPTGHYWFPLAAFLQEQGIQVVVVNPSHVNKTKELEDNSPTKSDYKDAKVIADLIRNGKYSEPKLPTKEYADLRILMNLREKVSASLTQAKGRIGNWFDRFFPEYSRVFKNWDGKASLMSMRKFPLPADIVAMGARDVLAHWKTDVKRGVGIKRAEALLVAATTSIGLTEGTVAARMELSTLLSQFELFSEQLEQIMEQVMVILDSIPGAAQMLTVPGVGAITVAGFLAEVGDLNNYDHGQQIIRLAGLNLKENSSGKRKGRTSITKRGRSRLRALLFRAVMPMVAKNEAFKALHKHYTTRSQNPLKKKQSLIALCGKLIRVLHTLGTKQKAYNAVDVIGPVRQSQMHQAAA</sequence>
<feature type="domain" description="Transposase IS110-like N-terminal" evidence="1">
    <location>
        <begin position="23"/>
        <end position="183"/>
    </location>
</feature>
<dbReference type="OrthoDB" id="9790935at2"/>
<dbReference type="EMBL" id="NMUQ01000003">
    <property type="protein sequence ID" value="OXM13777.1"/>
    <property type="molecule type" value="Genomic_DNA"/>
</dbReference>
<dbReference type="GO" id="GO:0003677">
    <property type="term" value="F:DNA binding"/>
    <property type="evidence" value="ECO:0007669"/>
    <property type="project" value="InterPro"/>
</dbReference>
<dbReference type="NCBIfam" id="NF033542">
    <property type="entry name" value="transpos_IS110"/>
    <property type="match status" value="1"/>
</dbReference>
<keyword evidence="7" id="KW-1185">Reference proteome</keyword>
<dbReference type="PANTHER" id="PTHR33055">
    <property type="entry name" value="TRANSPOSASE FOR INSERTION SEQUENCE ELEMENT IS1111A"/>
    <property type="match status" value="1"/>
</dbReference>
<dbReference type="InterPro" id="IPR003346">
    <property type="entry name" value="Transposase_20"/>
</dbReference>
<dbReference type="RefSeq" id="WP_089522044.1">
    <property type="nucleotide sequence ID" value="NZ_NMUQ01000001.1"/>
</dbReference>
<dbReference type="GO" id="GO:0004803">
    <property type="term" value="F:transposase activity"/>
    <property type="evidence" value="ECO:0007669"/>
    <property type="project" value="InterPro"/>
</dbReference>
<dbReference type="EMBL" id="NMUQ01000001">
    <property type="protein sequence ID" value="OXM15214.1"/>
    <property type="molecule type" value="Genomic_DNA"/>
</dbReference>
<dbReference type="PANTHER" id="PTHR33055:SF13">
    <property type="entry name" value="TRANSPOSASE"/>
    <property type="match status" value="1"/>
</dbReference>
<feature type="domain" description="Transposase IS116/IS110/IS902 C-terminal" evidence="2">
    <location>
        <begin position="293"/>
        <end position="375"/>
    </location>
</feature>
<evidence type="ECO:0000313" key="5">
    <source>
        <dbReference type="EMBL" id="OXM15214.1"/>
    </source>
</evidence>
<dbReference type="GO" id="GO:0006313">
    <property type="term" value="P:DNA transposition"/>
    <property type="evidence" value="ECO:0007669"/>
    <property type="project" value="InterPro"/>
</dbReference>
<dbReference type="InterPro" id="IPR047650">
    <property type="entry name" value="Transpos_IS110"/>
</dbReference>